<organism evidence="2 3">
    <name type="scientific">Gossypium australe</name>
    <dbReference type="NCBI Taxonomy" id="47621"/>
    <lineage>
        <taxon>Eukaryota</taxon>
        <taxon>Viridiplantae</taxon>
        <taxon>Streptophyta</taxon>
        <taxon>Embryophyta</taxon>
        <taxon>Tracheophyta</taxon>
        <taxon>Spermatophyta</taxon>
        <taxon>Magnoliopsida</taxon>
        <taxon>eudicotyledons</taxon>
        <taxon>Gunneridae</taxon>
        <taxon>Pentapetalae</taxon>
        <taxon>rosids</taxon>
        <taxon>malvids</taxon>
        <taxon>Malvales</taxon>
        <taxon>Malvaceae</taxon>
        <taxon>Malvoideae</taxon>
        <taxon>Gossypium</taxon>
    </lineage>
</organism>
<accession>A0A5B6VWB2</accession>
<protein>
    <submittedName>
        <fullName evidence="2">DNA/RNA polymerases superfamily protein</fullName>
    </submittedName>
</protein>
<dbReference type="SUPFAM" id="SSF56672">
    <property type="entry name" value="DNA/RNA polymerases"/>
    <property type="match status" value="1"/>
</dbReference>
<dbReference type="AlphaFoldDB" id="A0A5B6VWB2"/>
<dbReference type="PANTHER" id="PTHR24559:SF444">
    <property type="entry name" value="REVERSE TRANSCRIPTASE DOMAIN-CONTAINING PROTEIN"/>
    <property type="match status" value="1"/>
</dbReference>
<dbReference type="Pfam" id="PF00078">
    <property type="entry name" value="RVT_1"/>
    <property type="match status" value="1"/>
</dbReference>
<reference evidence="3" key="1">
    <citation type="journal article" date="2019" name="Plant Biotechnol. J.">
        <title>Genome sequencing of the Australian wild diploid species Gossypium australe highlights disease resistance and delayed gland morphogenesis.</title>
        <authorList>
            <person name="Cai Y."/>
            <person name="Cai X."/>
            <person name="Wang Q."/>
            <person name="Wang P."/>
            <person name="Zhang Y."/>
            <person name="Cai C."/>
            <person name="Xu Y."/>
            <person name="Wang K."/>
            <person name="Zhou Z."/>
            <person name="Wang C."/>
            <person name="Geng S."/>
            <person name="Li B."/>
            <person name="Dong Q."/>
            <person name="Hou Y."/>
            <person name="Wang H."/>
            <person name="Ai P."/>
            <person name="Liu Z."/>
            <person name="Yi F."/>
            <person name="Sun M."/>
            <person name="An G."/>
            <person name="Cheng J."/>
            <person name="Zhang Y."/>
            <person name="Shi Q."/>
            <person name="Xie Y."/>
            <person name="Shi X."/>
            <person name="Chang Y."/>
            <person name="Huang F."/>
            <person name="Chen Y."/>
            <person name="Hong S."/>
            <person name="Mi L."/>
            <person name="Sun Q."/>
            <person name="Zhang L."/>
            <person name="Zhou B."/>
            <person name="Peng R."/>
            <person name="Zhang X."/>
            <person name="Liu F."/>
        </authorList>
    </citation>
    <scope>NUCLEOTIDE SEQUENCE [LARGE SCALE GENOMIC DNA]</scope>
    <source>
        <strain evidence="3">cv. PA1801</strain>
    </source>
</reference>
<evidence type="ECO:0000313" key="2">
    <source>
        <dbReference type="EMBL" id="KAA3473274.1"/>
    </source>
</evidence>
<dbReference type="Gene3D" id="3.10.10.10">
    <property type="entry name" value="HIV Type 1 Reverse Transcriptase, subunit A, domain 1"/>
    <property type="match status" value="1"/>
</dbReference>
<dbReference type="PANTHER" id="PTHR24559">
    <property type="entry name" value="TRANSPOSON TY3-I GAG-POL POLYPROTEIN"/>
    <property type="match status" value="1"/>
</dbReference>
<proteinExistence type="predicted"/>
<dbReference type="Proteomes" id="UP000325315">
    <property type="component" value="Unassembled WGS sequence"/>
</dbReference>
<keyword evidence="3" id="KW-1185">Reference proteome</keyword>
<dbReference type="InterPro" id="IPR000477">
    <property type="entry name" value="RT_dom"/>
</dbReference>
<evidence type="ECO:0000259" key="1">
    <source>
        <dbReference type="Pfam" id="PF00078"/>
    </source>
</evidence>
<dbReference type="EMBL" id="SMMG02000005">
    <property type="protein sequence ID" value="KAA3473274.1"/>
    <property type="molecule type" value="Genomic_DNA"/>
</dbReference>
<evidence type="ECO:0000313" key="3">
    <source>
        <dbReference type="Proteomes" id="UP000325315"/>
    </source>
</evidence>
<dbReference type="InterPro" id="IPR043502">
    <property type="entry name" value="DNA/RNA_pol_sf"/>
</dbReference>
<dbReference type="CDD" id="cd01647">
    <property type="entry name" value="RT_LTR"/>
    <property type="match status" value="1"/>
</dbReference>
<dbReference type="Gene3D" id="3.30.70.270">
    <property type="match status" value="2"/>
</dbReference>
<dbReference type="OrthoDB" id="1733657at2759"/>
<dbReference type="InterPro" id="IPR043128">
    <property type="entry name" value="Rev_trsase/Diguanyl_cyclase"/>
</dbReference>
<gene>
    <name evidence="2" type="ORF">EPI10_023669</name>
</gene>
<name>A0A5B6VWB2_9ROSI</name>
<feature type="domain" description="Reverse transcriptase" evidence="1">
    <location>
        <begin position="173"/>
        <end position="243"/>
    </location>
</feature>
<sequence>MVEHRVSLDCATKKVNLKTTEKGDCYAEKLVRKGCEVYLAYVLDASTGSLVVDNICTVRAFPDVFHEELPGLPLDREVEFGIEVFPRTALVSIAPYRMTPKKLNELKVKLQELIDRRFIRPCEKEVTLKLCIDYWQLNKLTFKNKYPLPRIDDLFNQFCEVTVFSKIDLRFEYYQLKTWYGHYEFLVMSFGLMNAPLTFMDLMNMFVIAFVDDILVYSKTETNYDEHLRVVLQILKEKKLYAKLSHIVSAKGICMDSKKIEAILEWRQPMNVFEIRSFLMLVGYYQSFVEGFCLIVAPLAKFFEKLKFVLTQASVLIQLESRKDYVVYSDASHTGLGCVLVLKYLLSQKELNLKQWKWIELLKNYDCVIKYHLRKVNIVADALSKRSMTDLRVMLARLSLVDDEFQVNPTVVGEIKEKQPLDVSLLPQVKQVEEVSTTNFAFNSDSVLCFQWRFLCWMIRD</sequence>
<comment type="caution">
    <text evidence="2">The sequence shown here is derived from an EMBL/GenBank/DDBJ whole genome shotgun (WGS) entry which is preliminary data.</text>
</comment>
<dbReference type="InterPro" id="IPR053134">
    <property type="entry name" value="RNA-dir_DNA_polymerase"/>
</dbReference>